<name>A0A0D2X4B2_CAPO3</name>
<dbReference type="Gene3D" id="3.10.120.10">
    <property type="entry name" value="Cytochrome b5-like heme/steroid binding domain"/>
    <property type="match status" value="1"/>
</dbReference>
<dbReference type="OMA" id="LSANWWN"/>
<dbReference type="AlphaFoldDB" id="A0A0D2X4B2"/>
<proteinExistence type="predicted"/>
<dbReference type="Pfam" id="PF00487">
    <property type="entry name" value="FA_desaturase"/>
    <property type="match status" value="1"/>
</dbReference>
<evidence type="ECO:0000256" key="3">
    <source>
        <dbReference type="ARBA" id="ARBA00023004"/>
    </source>
</evidence>
<evidence type="ECO:0000313" key="6">
    <source>
        <dbReference type="EMBL" id="KJE95754.1"/>
    </source>
</evidence>
<gene>
    <name evidence="6" type="ORF">CAOG_006169</name>
</gene>
<protein>
    <submittedName>
        <fullName evidence="6">Delta-5 fatty acid desaturase</fullName>
    </submittedName>
</protein>
<organism evidence="6 7">
    <name type="scientific">Capsaspora owczarzaki (strain ATCC 30864)</name>
    <dbReference type="NCBI Taxonomy" id="595528"/>
    <lineage>
        <taxon>Eukaryota</taxon>
        <taxon>Filasterea</taxon>
        <taxon>Capsaspora</taxon>
    </lineage>
</organism>
<dbReference type="PIRSF" id="PIRSF015921">
    <property type="entry name" value="FA_sphinglp_des"/>
    <property type="match status" value="1"/>
</dbReference>
<keyword evidence="4" id="KW-1133">Transmembrane helix</keyword>
<dbReference type="GO" id="GO:0006636">
    <property type="term" value="P:unsaturated fatty acid biosynthetic process"/>
    <property type="evidence" value="ECO:0007669"/>
    <property type="project" value="UniProtKB-ARBA"/>
</dbReference>
<feature type="transmembrane region" description="Helical" evidence="4">
    <location>
        <begin position="290"/>
        <end position="311"/>
    </location>
</feature>
<sequence length="449" mass="51667">MPAAASASGSRTFTWEEVAKHNTPNDLYVSIRGKVYDITPFLNRHPGGVDALLTSAGRDVTQVFEMYHALDNSKNLTKFYIGDLVTNELPVFPEPSPFFVAIKQRVADYFVQTKQDPKWAPWMFVRYFWILFTVIASWYGQLFVFRDNTPVQILLAFAQGMACALIGLMPMHDASHFSITRNQTVWRVLGATHDIFNGASFLVWLYQHMLGHHPYTNIDGADPDIVTGEKDVRRIKTTQPWYSFYYNQHVYVPMLYAFLGVKTRVQDVSIMFTLRKNGAIRTNELSDYHFKIFVAGKALFVLHRIVLPLVLLPTWKFFLLFAVTDMVSSYWLALTFQANHVVDTVDWPLPDKDGRINQDWAEMQICTTQDYAHDSWFWNFFAGALNHQTTHHLFPGVSQYYYPEISPIVAKTAKEFGLPYNYKATFLEALGTHVGHLRNLGRDTNKKSK</sequence>
<feature type="transmembrane region" description="Helical" evidence="4">
    <location>
        <begin position="151"/>
        <end position="171"/>
    </location>
</feature>
<dbReference type="PANTHER" id="PTHR19353">
    <property type="entry name" value="FATTY ACID DESATURASE 2"/>
    <property type="match status" value="1"/>
</dbReference>
<keyword evidence="7" id="KW-1185">Reference proteome</keyword>
<dbReference type="InParanoid" id="A0A0D2X4B2"/>
<accession>A0A0D2X4B2</accession>
<reference evidence="7" key="1">
    <citation type="submission" date="2011-02" db="EMBL/GenBank/DDBJ databases">
        <title>The Genome Sequence of Capsaspora owczarzaki ATCC 30864.</title>
        <authorList>
            <person name="Russ C."/>
            <person name="Cuomo C."/>
            <person name="Burger G."/>
            <person name="Gray M.W."/>
            <person name="Holland P.W.H."/>
            <person name="King N."/>
            <person name="Lang F.B.F."/>
            <person name="Roger A.J."/>
            <person name="Ruiz-Trillo I."/>
            <person name="Young S.K."/>
            <person name="Zeng Q."/>
            <person name="Gargeya S."/>
            <person name="Alvarado L."/>
            <person name="Berlin A."/>
            <person name="Chapman S.B."/>
            <person name="Chen Z."/>
            <person name="Freedman E."/>
            <person name="Gellesch M."/>
            <person name="Goldberg J."/>
            <person name="Griggs A."/>
            <person name="Gujja S."/>
            <person name="Heilman E."/>
            <person name="Heiman D."/>
            <person name="Howarth C."/>
            <person name="Mehta T."/>
            <person name="Neiman D."/>
            <person name="Pearson M."/>
            <person name="Roberts A."/>
            <person name="Saif S."/>
            <person name="Shea T."/>
            <person name="Shenoy N."/>
            <person name="Sisk P."/>
            <person name="Stolte C."/>
            <person name="Sykes S."/>
            <person name="White J."/>
            <person name="Yandava C."/>
            <person name="Haas B."/>
            <person name="Nusbaum C."/>
            <person name="Birren B."/>
        </authorList>
    </citation>
    <scope>NUCLEOTIDE SEQUENCE</scope>
    <source>
        <strain evidence="7">ATCC 30864</strain>
    </source>
</reference>
<keyword evidence="1" id="KW-0349">Heme</keyword>
<dbReference type="FunFam" id="3.10.120.10:FF:000007">
    <property type="entry name" value="Sulfite oxidase, mitochondrial"/>
    <property type="match status" value="1"/>
</dbReference>
<dbReference type="Pfam" id="PF00173">
    <property type="entry name" value="Cyt-b5"/>
    <property type="match status" value="1"/>
</dbReference>
<dbReference type="GO" id="GO:0046872">
    <property type="term" value="F:metal ion binding"/>
    <property type="evidence" value="ECO:0007669"/>
    <property type="project" value="UniProtKB-KW"/>
</dbReference>
<feature type="domain" description="Cytochrome b5 heme-binding" evidence="5">
    <location>
        <begin position="10"/>
        <end position="85"/>
    </location>
</feature>
<dbReference type="Proteomes" id="UP000008743">
    <property type="component" value="Unassembled WGS sequence"/>
</dbReference>
<dbReference type="GO" id="GO:0020037">
    <property type="term" value="F:heme binding"/>
    <property type="evidence" value="ECO:0007669"/>
    <property type="project" value="InterPro"/>
</dbReference>
<keyword evidence="2" id="KW-0479">Metal-binding</keyword>
<dbReference type="InterPro" id="IPR012171">
    <property type="entry name" value="Fatty_acid_desaturase"/>
</dbReference>
<dbReference type="SUPFAM" id="SSF55856">
    <property type="entry name" value="Cytochrome b5-like heme/steroid binding domain"/>
    <property type="match status" value="1"/>
</dbReference>
<keyword evidence="4" id="KW-0472">Membrane</keyword>
<evidence type="ECO:0000256" key="1">
    <source>
        <dbReference type="ARBA" id="ARBA00022617"/>
    </source>
</evidence>
<dbReference type="EMBL" id="KE346369">
    <property type="protein sequence ID" value="KJE95754.1"/>
    <property type="molecule type" value="Genomic_DNA"/>
</dbReference>
<dbReference type="PROSITE" id="PS00191">
    <property type="entry name" value="CYTOCHROME_B5_1"/>
    <property type="match status" value="1"/>
</dbReference>
<dbReference type="GO" id="GO:0016717">
    <property type="term" value="F:oxidoreductase activity, acting on paired donors, with oxidation of a pair of donors resulting in the reduction of molecular oxygen to two molecules of water"/>
    <property type="evidence" value="ECO:0007669"/>
    <property type="project" value="TreeGrafter"/>
</dbReference>
<dbReference type="InterPro" id="IPR001199">
    <property type="entry name" value="Cyt_B5-like_heme/steroid-bd"/>
</dbReference>
<dbReference type="PROSITE" id="PS50255">
    <property type="entry name" value="CYTOCHROME_B5_2"/>
    <property type="match status" value="1"/>
</dbReference>
<dbReference type="GO" id="GO:0016020">
    <property type="term" value="C:membrane"/>
    <property type="evidence" value="ECO:0007669"/>
    <property type="project" value="TreeGrafter"/>
</dbReference>
<dbReference type="InterPro" id="IPR005804">
    <property type="entry name" value="FA_desaturase_dom"/>
</dbReference>
<evidence type="ECO:0000313" key="7">
    <source>
        <dbReference type="Proteomes" id="UP000008743"/>
    </source>
</evidence>
<evidence type="ECO:0000259" key="5">
    <source>
        <dbReference type="PROSITE" id="PS50255"/>
    </source>
</evidence>
<dbReference type="PRINTS" id="PR00363">
    <property type="entry name" value="CYTOCHROMEB5"/>
</dbReference>
<dbReference type="GO" id="GO:0042759">
    <property type="term" value="P:long-chain fatty acid biosynthetic process"/>
    <property type="evidence" value="ECO:0007669"/>
    <property type="project" value="UniProtKB-ARBA"/>
</dbReference>
<dbReference type="PANTHER" id="PTHR19353:SF19">
    <property type="entry name" value="DELTA(5) FATTY ACID DESATURASE C-RELATED"/>
    <property type="match status" value="1"/>
</dbReference>
<dbReference type="InterPro" id="IPR018506">
    <property type="entry name" value="Cyt_B5_heme-BS"/>
</dbReference>
<dbReference type="SMART" id="SM01117">
    <property type="entry name" value="Cyt-b5"/>
    <property type="match status" value="1"/>
</dbReference>
<evidence type="ECO:0000256" key="4">
    <source>
        <dbReference type="SAM" id="Phobius"/>
    </source>
</evidence>
<dbReference type="OrthoDB" id="260519at2759"/>
<dbReference type="eggNOG" id="KOG4232">
    <property type="taxonomic scope" value="Eukaryota"/>
</dbReference>
<dbReference type="InterPro" id="IPR036400">
    <property type="entry name" value="Cyt_B5-like_heme/steroid_sf"/>
</dbReference>
<dbReference type="RefSeq" id="XP_004345759.1">
    <property type="nucleotide sequence ID" value="XM_004345709.2"/>
</dbReference>
<keyword evidence="4" id="KW-0812">Transmembrane</keyword>
<feature type="transmembrane region" description="Helical" evidence="4">
    <location>
        <begin position="124"/>
        <end position="145"/>
    </location>
</feature>
<keyword evidence="3" id="KW-0408">Iron</keyword>
<dbReference type="CDD" id="cd03506">
    <property type="entry name" value="Delta6-FADS-like"/>
    <property type="match status" value="1"/>
</dbReference>
<dbReference type="STRING" id="595528.A0A0D2X4B2"/>
<evidence type="ECO:0000256" key="2">
    <source>
        <dbReference type="ARBA" id="ARBA00022723"/>
    </source>
</evidence>
<dbReference type="PhylomeDB" id="A0A0D2X4B2"/>